<feature type="region of interest" description="Disordered" evidence="6">
    <location>
        <begin position="1"/>
        <end position="51"/>
    </location>
</feature>
<dbReference type="PROSITE" id="PS51837">
    <property type="entry name" value="LITAF"/>
    <property type="match status" value="1"/>
</dbReference>
<feature type="region of interest" description="Disordered" evidence="6">
    <location>
        <begin position="331"/>
        <end position="352"/>
    </location>
</feature>
<comment type="similarity">
    <text evidence="2">Belongs to the CDIP1/LITAF family.</text>
</comment>
<accession>A0ABR1QKA6</accession>
<organism evidence="8 9">
    <name type="scientific">Apiospora aurea</name>
    <dbReference type="NCBI Taxonomy" id="335848"/>
    <lineage>
        <taxon>Eukaryota</taxon>
        <taxon>Fungi</taxon>
        <taxon>Dikarya</taxon>
        <taxon>Ascomycota</taxon>
        <taxon>Pezizomycotina</taxon>
        <taxon>Sordariomycetes</taxon>
        <taxon>Xylariomycetidae</taxon>
        <taxon>Amphisphaeriales</taxon>
        <taxon>Apiosporaceae</taxon>
        <taxon>Apiospora</taxon>
    </lineage>
</organism>
<reference evidence="8 9" key="1">
    <citation type="submission" date="2023-01" db="EMBL/GenBank/DDBJ databases">
        <title>Analysis of 21 Apiospora genomes using comparative genomics revels a genus with tremendous synthesis potential of carbohydrate active enzymes and secondary metabolites.</title>
        <authorList>
            <person name="Sorensen T."/>
        </authorList>
    </citation>
    <scope>NUCLEOTIDE SEQUENCE [LARGE SCALE GENOMIC DNA]</scope>
    <source>
        <strain evidence="8 9">CBS 24483</strain>
    </source>
</reference>
<protein>
    <recommendedName>
        <fullName evidence="7">LITAF domain-containing protein</fullName>
    </recommendedName>
</protein>
<feature type="domain" description="LITAF" evidence="7">
    <location>
        <begin position="53"/>
        <end position="135"/>
    </location>
</feature>
<comment type="subcellular location">
    <subcellularLocation>
        <location evidence="1">Membrane</location>
        <topology evidence="1">Peripheral membrane protein</topology>
    </subcellularLocation>
</comment>
<gene>
    <name evidence="8" type="ORF">PG986_006388</name>
</gene>
<keyword evidence="9" id="KW-1185">Reference proteome</keyword>
<keyword evidence="5" id="KW-0472">Membrane</keyword>
<dbReference type="PANTHER" id="PTHR23292">
    <property type="entry name" value="LIPOPOLYSACCHARIDE-INDUCED TUMOR NECROSIS FACTOR-ALPHA FACTOR"/>
    <property type="match status" value="1"/>
</dbReference>
<evidence type="ECO:0000313" key="9">
    <source>
        <dbReference type="Proteomes" id="UP001391051"/>
    </source>
</evidence>
<dbReference type="GeneID" id="92075672"/>
<evidence type="ECO:0000259" key="7">
    <source>
        <dbReference type="PROSITE" id="PS51837"/>
    </source>
</evidence>
<dbReference type="RefSeq" id="XP_066702472.1">
    <property type="nucleotide sequence ID" value="XM_066842610.1"/>
</dbReference>
<evidence type="ECO:0000256" key="5">
    <source>
        <dbReference type="ARBA" id="ARBA00023136"/>
    </source>
</evidence>
<dbReference type="EMBL" id="JAQQWE010000004">
    <property type="protein sequence ID" value="KAK7957166.1"/>
    <property type="molecule type" value="Genomic_DNA"/>
</dbReference>
<dbReference type="Pfam" id="PF10601">
    <property type="entry name" value="zf-LITAF-like"/>
    <property type="match status" value="1"/>
</dbReference>
<sequence>MSSAQEGVPQASAAQPEAIAPAQPQQTQHQYQSKVEPPQQQQPPNNGMMPQLQAPGYAVPLHCLGDLPAIVDCPFCHHRVLTQTIENDSSMTLLTGLALGFACICLACLPCLGGWFQDVDHYCPVCKQRVAFSPYGKQTQVFFPAGPMMPQQQYVMGPYSQHGPPQAGPAPPPGPGAPGQPPQYERQNHHQPIDDPRPQLWTNLPRLRRQQFFEPATWYSLELHQDDLDELERYVSGRPGRILALHWVHLRLALPRYGCRSCGKGERWVERKRNNAILAGALARLFGIMATWCGDGTTGRAWPLELELSAHSPSELEHGFKALKCYENDTQGEGRKAPRVGSGGLEDPAHGWANQSRNRTATVGEFLRVLGAGLTIEGWASSLWRGGPPPALPTVPIDVRRQEQHYRDLVRLLGERPKITKVCIYEECDDFDKIMRRPDGRAIPRRQRDDQIGTMLARAAPGWKEAYLSLMVDAADFFHEFWSETPTATAEIGSSSSSSVGTPHGPVSDFTPTASGRRHGVPPQRGSPRRHGDAETEPAGAVDGNRGRACVFRYSNTLFDDQPGRVLASTEHARLRPEPRQLWARMAERRRGPRLPLRV</sequence>
<feature type="region of interest" description="Disordered" evidence="6">
    <location>
        <begin position="154"/>
        <end position="200"/>
    </location>
</feature>
<proteinExistence type="inferred from homology"/>
<evidence type="ECO:0000256" key="1">
    <source>
        <dbReference type="ARBA" id="ARBA00004170"/>
    </source>
</evidence>
<evidence type="ECO:0000256" key="3">
    <source>
        <dbReference type="ARBA" id="ARBA00022723"/>
    </source>
</evidence>
<feature type="compositionally biased region" description="Low complexity" evidence="6">
    <location>
        <begin position="9"/>
        <end position="51"/>
    </location>
</feature>
<name>A0ABR1QKA6_9PEZI</name>
<evidence type="ECO:0000313" key="8">
    <source>
        <dbReference type="EMBL" id="KAK7957166.1"/>
    </source>
</evidence>
<dbReference type="InterPro" id="IPR037519">
    <property type="entry name" value="LITAF_fam"/>
</dbReference>
<feature type="compositionally biased region" description="Pro residues" evidence="6">
    <location>
        <begin position="166"/>
        <end position="181"/>
    </location>
</feature>
<keyword evidence="4" id="KW-0862">Zinc</keyword>
<dbReference type="SMART" id="SM00714">
    <property type="entry name" value="LITAF"/>
    <property type="match status" value="1"/>
</dbReference>
<evidence type="ECO:0000256" key="2">
    <source>
        <dbReference type="ARBA" id="ARBA00005975"/>
    </source>
</evidence>
<keyword evidence="3" id="KW-0479">Metal-binding</keyword>
<feature type="compositionally biased region" description="Basic and acidic residues" evidence="6">
    <location>
        <begin position="186"/>
        <end position="197"/>
    </location>
</feature>
<feature type="region of interest" description="Disordered" evidence="6">
    <location>
        <begin position="490"/>
        <end position="544"/>
    </location>
</feature>
<dbReference type="Proteomes" id="UP001391051">
    <property type="component" value="Unassembled WGS sequence"/>
</dbReference>
<evidence type="ECO:0000256" key="4">
    <source>
        <dbReference type="ARBA" id="ARBA00022833"/>
    </source>
</evidence>
<evidence type="ECO:0000256" key="6">
    <source>
        <dbReference type="SAM" id="MobiDB-lite"/>
    </source>
</evidence>
<comment type="caution">
    <text evidence="8">The sequence shown here is derived from an EMBL/GenBank/DDBJ whole genome shotgun (WGS) entry which is preliminary data.</text>
</comment>
<dbReference type="InterPro" id="IPR006629">
    <property type="entry name" value="LITAF"/>
</dbReference>
<dbReference type="PANTHER" id="PTHR23292:SF6">
    <property type="entry name" value="FI16602P1-RELATED"/>
    <property type="match status" value="1"/>
</dbReference>